<dbReference type="InterPro" id="IPR026533">
    <property type="entry name" value="NTPase/PRRC1"/>
</dbReference>
<keyword evidence="6" id="KW-0460">Magnesium</keyword>
<evidence type="ECO:0000256" key="7">
    <source>
        <dbReference type="ARBA" id="ARBA00023080"/>
    </source>
</evidence>
<comment type="cofactor">
    <cofactor evidence="1">
        <name>Mn(2+)</name>
        <dbReference type="ChEBI" id="CHEBI:29035"/>
    </cofactor>
</comment>
<reference evidence="13 14" key="1">
    <citation type="submission" date="2019-07" db="EMBL/GenBank/DDBJ databases">
        <title>Whole genome shotgun sequence of Oceanobacillus sojae NBRC 105379.</title>
        <authorList>
            <person name="Hosoyama A."/>
            <person name="Uohara A."/>
            <person name="Ohji S."/>
            <person name="Ichikawa N."/>
        </authorList>
    </citation>
    <scope>NUCLEOTIDE SEQUENCE [LARGE SCALE GENOMIC DNA]</scope>
    <source>
        <strain evidence="13 14">NBRC 105379</strain>
    </source>
</reference>
<dbReference type="GO" id="GO:0009117">
    <property type="term" value="P:nucleotide metabolic process"/>
    <property type="evidence" value="ECO:0007669"/>
    <property type="project" value="UniProtKB-KW"/>
</dbReference>
<evidence type="ECO:0000259" key="12">
    <source>
        <dbReference type="Pfam" id="PF01931"/>
    </source>
</evidence>
<evidence type="ECO:0000256" key="4">
    <source>
        <dbReference type="ARBA" id="ARBA00022741"/>
    </source>
</evidence>
<evidence type="ECO:0000313" key="13">
    <source>
        <dbReference type="EMBL" id="GEN88002.1"/>
    </source>
</evidence>
<comment type="caution">
    <text evidence="13">The sequence shown here is derived from an EMBL/GenBank/DDBJ whole genome shotgun (WGS) entry which is preliminary data.</text>
</comment>
<dbReference type="AlphaFoldDB" id="A0A511ZKL7"/>
<dbReference type="SUPFAM" id="SSF52972">
    <property type="entry name" value="ITPase-like"/>
    <property type="match status" value="1"/>
</dbReference>
<dbReference type="InterPro" id="IPR050299">
    <property type="entry name" value="YjjX_NTPase"/>
</dbReference>
<keyword evidence="8" id="KW-0464">Manganese</keyword>
<keyword evidence="4" id="KW-0547">Nucleotide-binding</keyword>
<evidence type="ECO:0000256" key="11">
    <source>
        <dbReference type="ARBA" id="ARBA00048781"/>
    </source>
</evidence>
<dbReference type="InterPro" id="IPR029001">
    <property type="entry name" value="ITPase-like_fam"/>
</dbReference>
<accession>A0A511ZKL7</accession>
<dbReference type="PANTHER" id="PTHR34699:SF2">
    <property type="entry name" value="NON-CANONICAL PURINE NTP PHOSPHATASE_PRRC1 DOMAIN-CONTAINING PROTEIN"/>
    <property type="match status" value="1"/>
</dbReference>
<dbReference type="EMBL" id="BJYM01000011">
    <property type="protein sequence ID" value="GEN88002.1"/>
    <property type="molecule type" value="Genomic_DNA"/>
</dbReference>
<keyword evidence="5" id="KW-0378">Hydrolase</keyword>
<comment type="catalytic activity">
    <reaction evidence="10">
        <text>ITP + H2O = IDP + phosphate + H(+)</text>
        <dbReference type="Rhea" id="RHEA:28330"/>
        <dbReference type="ChEBI" id="CHEBI:15377"/>
        <dbReference type="ChEBI" id="CHEBI:15378"/>
        <dbReference type="ChEBI" id="CHEBI:43474"/>
        <dbReference type="ChEBI" id="CHEBI:58280"/>
        <dbReference type="ChEBI" id="CHEBI:61402"/>
        <dbReference type="EC" id="3.6.1.73"/>
    </reaction>
</comment>
<comment type="cofactor">
    <cofactor evidence="2">
        <name>Mg(2+)</name>
        <dbReference type="ChEBI" id="CHEBI:18420"/>
    </cofactor>
</comment>
<keyword evidence="14" id="KW-1185">Reference proteome</keyword>
<dbReference type="RefSeq" id="WP_147210952.1">
    <property type="nucleotide sequence ID" value="NZ_BJYM01000011.1"/>
</dbReference>
<comment type="catalytic activity">
    <reaction evidence="11">
        <text>XTP + H2O = XDP + phosphate + H(+)</text>
        <dbReference type="Rhea" id="RHEA:28406"/>
        <dbReference type="ChEBI" id="CHEBI:15377"/>
        <dbReference type="ChEBI" id="CHEBI:15378"/>
        <dbReference type="ChEBI" id="CHEBI:43474"/>
        <dbReference type="ChEBI" id="CHEBI:59884"/>
        <dbReference type="ChEBI" id="CHEBI:61314"/>
        <dbReference type="EC" id="3.6.1.73"/>
    </reaction>
</comment>
<organism evidence="13 14">
    <name type="scientific">Oceanobacillus sojae</name>
    <dbReference type="NCBI Taxonomy" id="582851"/>
    <lineage>
        <taxon>Bacteria</taxon>
        <taxon>Bacillati</taxon>
        <taxon>Bacillota</taxon>
        <taxon>Bacilli</taxon>
        <taxon>Bacillales</taxon>
        <taxon>Bacillaceae</taxon>
        <taxon>Oceanobacillus</taxon>
    </lineage>
</organism>
<dbReference type="PANTHER" id="PTHR34699">
    <property type="match status" value="1"/>
</dbReference>
<keyword evidence="3" id="KW-0479">Metal-binding</keyword>
<evidence type="ECO:0000256" key="10">
    <source>
        <dbReference type="ARBA" id="ARBA00048174"/>
    </source>
</evidence>
<dbReference type="GO" id="GO:0046872">
    <property type="term" value="F:metal ion binding"/>
    <property type="evidence" value="ECO:0007669"/>
    <property type="project" value="UniProtKB-KW"/>
</dbReference>
<evidence type="ECO:0000256" key="5">
    <source>
        <dbReference type="ARBA" id="ARBA00022801"/>
    </source>
</evidence>
<evidence type="ECO:0000256" key="1">
    <source>
        <dbReference type="ARBA" id="ARBA00001936"/>
    </source>
</evidence>
<dbReference type="STRING" id="582851.GCA_900162665_00105"/>
<name>A0A511ZKL7_9BACI</name>
<dbReference type="Gene3D" id="3.90.950.10">
    <property type="match status" value="1"/>
</dbReference>
<evidence type="ECO:0000256" key="6">
    <source>
        <dbReference type="ARBA" id="ARBA00022842"/>
    </source>
</evidence>
<keyword evidence="7" id="KW-0546">Nucleotide metabolism</keyword>
<dbReference type="NCBIfam" id="NF002850">
    <property type="entry name" value="PRK03114.1"/>
    <property type="match status" value="1"/>
</dbReference>
<sequence length="169" mass="18259">MQQTVIIGSKNPTKVEAVRNVFSNFEVNSLEVPSNVSVQPFSDEETRIGAINRAKGCISGEAGSIGIGLEGGVMYVDDTLFLCNWGALATADGELFTASGARIALPKEFEKELKTAGELSVVMDAYTKKENVRSHEGAIGIFTNNLVSREDMFTHVVQLLKGQLDFANK</sequence>
<dbReference type="Proteomes" id="UP000321558">
    <property type="component" value="Unassembled WGS sequence"/>
</dbReference>
<evidence type="ECO:0000313" key="14">
    <source>
        <dbReference type="Proteomes" id="UP000321558"/>
    </source>
</evidence>
<evidence type="ECO:0000256" key="2">
    <source>
        <dbReference type="ARBA" id="ARBA00001946"/>
    </source>
</evidence>
<proteinExistence type="predicted"/>
<gene>
    <name evidence="13" type="ORF">OSO01_27410</name>
</gene>
<dbReference type="GO" id="GO:0000166">
    <property type="term" value="F:nucleotide binding"/>
    <property type="evidence" value="ECO:0007669"/>
    <property type="project" value="UniProtKB-KW"/>
</dbReference>
<evidence type="ECO:0000256" key="3">
    <source>
        <dbReference type="ARBA" id="ARBA00022723"/>
    </source>
</evidence>
<dbReference type="EC" id="3.6.1.73" evidence="9"/>
<evidence type="ECO:0000256" key="8">
    <source>
        <dbReference type="ARBA" id="ARBA00023211"/>
    </source>
</evidence>
<dbReference type="GO" id="GO:0103023">
    <property type="term" value="F:ITPase activity"/>
    <property type="evidence" value="ECO:0007669"/>
    <property type="project" value="UniProtKB-EC"/>
</dbReference>
<evidence type="ECO:0000256" key="9">
    <source>
        <dbReference type="ARBA" id="ARBA00038901"/>
    </source>
</evidence>
<feature type="domain" description="Non-canonical purine NTP phosphatase/PRRC1" evidence="12">
    <location>
        <begin position="8"/>
        <end position="157"/>
    </location>
</feature>
<dbReference type="Pfam" id="PF01931">
    <property type="entry name" value="NTPase_I-T"/>
    <property type="match status" value="1"/>
</dbReference>
<dbReference type="OrthoDB" id="164951at2"/>
<protein>
    <recommendedName>
        <fullName evidence="9">inosine/xanthosine triphosphatase</fullName>
        <ecNumber evidence="9">3.6.1.73</ecNumber>
    </recommendedName>
</protein>